<dbReference type="STRING" id="1314783.A0A165N3G0"/>
<proteinExistence type="predicted"/>
<feature type="region of interest" description="Disordered" evidence="1">
    <location>
        <begin position="1"/>
        <end position="21"/>
    </location>
</feature>
<evidence type="ECO:0000313" key="4">
    <source>
        <dbReference type="Proteomes" id="UP000076727"/>
    </source>
</evidence>
<dbReference type="EMBL" id="KV429088">
    <property type="protein sequence ID" value="KZT66463.1"/>
    <property type="molecule type" value="Genomic_DNA"/>
</dbReference>
<accession>A0A165N3G0</accession>
<keyword evidence="2" id="KW-1133">Transmembrane helix</keyword>
<protein>
    <submittedName>
        <fullName evidence="3">Uncharacterized protein</fullName>
    </submittedName>
</protein>
<evidence type="ECO:0000256" key="2">
    <source>
        <dbReference type="SAM" id="Phobius"/>
    </source>
</evidence>
<keyword evidence="4" id="KW-1185">Reference proteome</keyword>
<dbReference type="Proteomes" id="UP000076727">
    <property type="component" value="Unassembled WGS sequence"/>
</dbReference>
<dbReference type="PANTHER" id="PTHR23071">
    <property type="entry name" value="PHOSPHATIDYLINOSITOL GLYCAN"/>
    <property type="match status" value="1"/>
</dbReference>
<evidence type="ECO:0000313" key="3">
    <source>
        <dbReference type="EMBL" id="KZT66463.1"/>
    </source>
</evidence>
<feature type="transmembrane region" description="Helical" evidence="2">
    <location>
        <begin position="105"/>
        <end position="130"/>
    </location>
</feature>
<feature type="transmembrane region" description="Helical" evidence="2">
    <location>
        <begin position="136"/>
        <end position="156"/>
    </location>
</feature>
<dbReference type="OrthoDB" id="272139at2759"/>
<dbReference type="PANTHER" id="PTHR23071:SF1">
    <property type="entry name" value="GPI ETHANOLAMINE PHOSPHATE TRANSFERASE 3"/>
    <property type="match status" value="1"/>
</dbReference>
<feature type="transmembrane region" description="Helical" evidence="2">
    <location>
        <begin position="199"/>
        <end position="218"/>
    </location>
</feature>
<evidence type="ECO:0000256" key="1">
    <source>
        <dbReference type="SAM" id="MobiDB-lite"/>
    </source>
</evidence>
<reference evidence="3 4" key="1">
    <citation type="journal article" date="2016" name="Mol. Biol. Evol.">
        <title>Comparative Genomics of Early-Diverging Mushroom-Forming Fungi Provides Insights into the Origins of Lignocellulose Decay Capabilities.</title>
        <authorList>
            <person name="Nagy L.G."/>
            <person name="Riley R."/>
            <person name="Tritt A."/>
            <person name="Adam C."/>
            <person name="Daum C."/>
            <person name="Floudas D."/>
            <person name="Sun H."/>
            <person name="Yadav J.S."/>
            <person name="Pangilinan J."/>
            <person name="Larsson K.H."/>
            <person name="Matsuura K."/>
            <person name="Barry K."/>
            <person name="Labutti K."/>
            <person name="Kuo R."/>
            <person name="Ohm R.A."/>
            <person name="Bhattacharya S.S."/>
            <person name="Shirouzu T."/>
            <person name="Yoshinaga Y."/>
            <person name="Martin F.M."/>
            <person name="Grigoriev I.V."/>
            <person name="Hibbett D.S."/>
        </authorList>
    </citation>
    <scope>NUCLEOTIDE SEQUENCE [LARGE SCALE GENOMIC DNA]</scope>
    <source>
        <strain evidence="3 4">L-15889</strain>
    </source>
</reference>
<dbReference type="GO" id="GO:0006506">
    <property type="term" value="P:GPI anchor biosynthetic process"/>
    <property type="evidence" value="ECO:0007669"/>
    <property type="project" value="InterPro"/>
</dbReference>
<feature type="transmembrane region" description="Helical" evidence="2">
    <location>
        <begin position="230"/>
        <end position="253"/>
    </location>
</feature>
<dbReference type="GO" id="GO:0005789">
    <property type="term" value="C:endoplasmic reticulum membrane"/>
    <property type="evidence" value="ECO:0007669"/>
    <property type="project" value="TreeGrafter"/>
</dbReference>
<dbReference type="AlphaFoldDB" id="A0A165N3G0"/>
<name>A0A165N3G0_9APHY</name>
<dbReference type="InterPro" id="IPR039524">
    <property type="entry name" value="PIGO/GPI13"/>
</dbReference>
<sequence length="265" mass="29077">MQRRRSYPAPSLLRPPHAARRDRVQRRALRPSALCTLRSAPCRSSLCVHGIVAGSVPGFAVHYPLRSFVKGIDALDCVVFRAPLAPSLVVIAAARPSLASLRPSLLSVLLVLLVLLVLHALAFASISFTIWEDRVITYLLLSYVILAGFSAPTVHLRYRIRGFSVLFAGCVRAMAASMVCREEQHPYCHVTLPPEPPLLILILVLAVPTAALGRPWAVRRFLQTSTSENGVAGIVLPWLLPIVLLQSPAHWIAEWLDTADVLGRK</sequence>
<gene>
    <name evidence="3" type="ORF">DAEQUDRAFT_767934</name>
</gene>
<dbReference type="GO" id="GO:0051377">
    <property type="term" value="F:mannose-ethanolamine phosphotransferase activity"/>
    <property type="evidence" value="ECO:0007669"/>
    <property type="project" value="TreeGrafter"/>
</dbReference>
<keyword evidence="2" id="KW-0812">Transmembrane</keyword>
<organism evidence="3 4">
    <name type="scientific">Daedalea quercina L-15889</name>
    <dbReference type="NCBI Taxonomy" id="1314783"/>
    <lineage>
        <taxon>Eukaryota</taxon>
        <taxon>Fungi</taxon>
        <taxon>Dikarya</taxon>
        <taxon>Basidiomycota</taxon>
        <taxon>Agaricomycotina</taxon>
        <taxon>Agaricomycetes</taxon>
        <taxon>Polyporales</taxon>
        <taxon>Fomitopsis</taxon>
    </lineage>
</organism>
<keyword evidence="2" id="KW-0472">Membrane</keyword>